<evidence type="ECO:0000259" key="1">
    <source>
        <dbReference type="Pfam" id="PF05050"/>
    </source>
</evidence>
<gene>
    <name evidence="2" type="ORF">RMSM_05679</name>
</gene>
<dbReference type="NCBIfam" id="TIGR01444">
    <property type="entry name" value="fkbM_fam"/>
    <property type="match status" value="1"/>
</dbReference>
<reference evidence="2 3" key="1">
    <citation type="journal article" date="2013" name="Mar. Genomics">
        <title>Expression of sulfatases in Rhodopirellula baltica and the diversity of sulfatases in the genus Rhodopirellula.</title>
        <authorList>
            <person name="Wegner C.E."/>
            <person name="Richter-Heitmann T."/>
            <person name="Klindworth A."/>
            <person name="Klockow C."/>
            <person name="Richter M."/>
            <person name="Achstetter T."/>
            <person name="Glockner F.O."/>
            <person name="Harder J."/>
        </authorList>
    </citation>
    <scope>NUCLEOTIDE SEQUENCE [LARGE SCALE GENOMIC DNA]</scope>
    <source>
        <strain evidence="2 3">SM1</strain>
    </source>
</reference>
<keyword evidence="2" id="KW-0489">Methyltransferase</keyword>
<organism evidence="2 3">
    <name type="scientific">Rhodopirellula maiorica SM1</name>
    <dbReference type="NCBI Taxonomy" id="1265738"/>
    <lineage>
        <taxon>Bacteria</taxon>
        <taxon>Pseudomonadati</taxon>
        <taxon>Planctomycetota</taxon>
        <taxon>Planctomycetia</taxon>
        <taxon>Pirellulales</taxon>
        <taxon>Pirellulaceae</taxon>
        <taxon>Novipirellula</taxon>
    </lineage>
</organism>
<accession>M5RDE0</accession>
<keyword evidence="2" id="KW-0808">Transferase</keyword>
<dbReference type="Pfam" id="PF05050">
    <property type="entry name" value="Methyltransf_21"/>
    <property type="match status" value="1"/>
</dbReference>
<dbReference type="InterPro" id="IPR006342">
    <property type="entry name" value="FkbM_mtfrase"/>
</dbReference>
<dbReference type="GO" id="GO:0008168">
    <property type="term" value="F:methyltransferase activity"/>
    <property type="evidence" value="ECO:0007669"/>
    <property type="project" value="UniProtKB-KW"/>
</dbReference>
<protein>
    <submittedName>
        <fullName evidence="2">Methyltransferase FkbM domain protein</fullName>
    </submittedName>
</protein>
<dbReference type="InterPro" id="IPR029063">
    <property type="entry name" value="SAM-dependent_MTases_sf"/>
</dbReference>
<proteinExistence type="predicted"/>
<dbReference type="Proteomes" id="UP000011991">
    <property type="component" value="Unassembled WGS sequence"/>
</dbReference>
<dbReference type="PANTHER" id="PTHR34203">
    <property type="entry name" value="METHYLTRANSFERASE, FKBM FAMILY PROTEIN"/>
    <property type="match status" value="1"/>
</dbReference>
<dbReference type="InterPro" id="IPR052514">
    <property type="entry name" value="SAM-dependent_MTase"/>
</dbReference>
<evidence type="ECO:0000313" key="3">
    <source>
        <dbReference type="Proteomes" id="UP000011991"/>
    </source>
</evidence>
<dbReference type="PANTHER" id="PTHR34203:SF15">
    <property type="entry name" value="SLL1173 PROTEIN"/>
    <property type="match status" value="1"/>
</dbReference>
<evidence type="ECO:0000313" key="2">
    <source>
        <dbReference type="EMBL" id="EMI17395.1"/>
    </source>
</evidence>
<dbReference type="PATRIC" id="fig|1265738.3.peg.5679"/>
<dbReference type="RefSeq" id="WP_008703835.1">
    <property type="nucleotide sequence ID" value="NZ_ANOG01000802.1"/>
</dbReference>
<dbReference type="SUPFAM" id="SSF53335">
    <property type="entry name" value="S-adenosyl-L-methionine-dependent methyltransferases"/>
    <property type="match status" value="1"/>
</dbReference>
<dbReference type="OrthoDB" id="261740at2"/>
<name>M5RDE0_9BACT</name>
<dbReference type="AlphaFoldDB" id="M5RDE0"/>
<keyword evidence="3" id="KW-1185">Reference proteome</keyword>
<dbReference type="Gene3D" id="3.40.50.150">
    <property type="entry name" value="Vaccinia Virus protein VP39"/>
    <property type="match status" value="1"/>
</dbReference>
<comment type="caution">
    <text evidence="2">The sequence shown here is derived from an EMBL/GenBank/DDBJ whole genome shotgun (WGS) entry which is preliminary data.</text>
</comment>
<dbReference type="EMBL" id="ANOG01000802">
    <property type="protein sequence ID" value="EMI17395.1"/>
    <property type="molecule type" value="Genomic_DNA"/>
</dbReference>
<feature type="domain" description="Methyltransferase FkbM" evidence="1">
    <location>
        <begin position="80"/>
        <end position="216"/>
    </location>
</feature>
<sequence length="277" mass="30792">MSKLTHRPKLWLKSRLSRLSGRIIGKHVRALIIQSGKYKFAVDPQDIGVGRHLRLRGVYGADELQRMSKYIDETSTVVIVGTHVGTIAIPIADQCQRVIAFEANPETFELLSMNMAINQCTSITAHNLAVSNRDCELKFLINQANSGGSKIVPENKTFNYYYDSPKEVTVKGVAGDTLIDAESIDLMVMDIEGSEYFALQGMPRALSITKTLIVEFVPHHLRDVSGVSVADFLAVIGDFSRLTVPSKGITVERDQFLPTLQKMYDADQDDDGIIFEK</sequence>
<dbReference type="GO" id="GO:0032259">
    <property type="term" value="P:methylation"/>
    <property type="evidence" value="ECO:0007669"/>
    <property type="project" value="UniProtKB-KW"/>
</dbReference>